<dbReference type="GO" id="GO:0003700">
    <property type="term" value="F:DNA-binding transcription factor activity"/>
    <property type="evidence" value="ECO:0007669"/>
    <property type="project" value="InterPro"/>
</dbReference>
<accession>A0A2N3KWE6</accession>
<reference evidence="6 7" key="1">
    <citation type="submission" date="2017-09" db="EMBL/GenBank/DDBJ databases">
        <title>Biodiversity and function of Thalassospira species in the particle-attached aromatic-hydrocarbon-degrading consortia from the surface seawater of the South China Sea.</title>
        <authorList>
            <person name="Dong C."/>
            <person name="Liu R."/>
            <person name="Shao Z."/>
        </authorList>
    </citation>
    <scope>NUCLEOTIDE SEQUENCE [LARGE SCALE GENOMIC DNA]</scope>
    <source>
        <strain evidence="6 7">CSC1P2</strain>
    </source>
</reference>
<keyword evidence="3" id="KW-0238">DNA-binding</keyword>
<dbReference type="InterPro" id="IPR036388">
    <property type="entry name" value="WH-like_DNA-bd_sf"/>
</dbReference>
<evidence type="ECO:0000313" key="7">
    <source>
        <dbReference type="Proteomes" id="UP000233597"/>
    </source>
</evidence>
<evidence type="ECO:0000256" key="3">
    <source>
        <dbReference type="ARBA" id="ARBA00023125"/>
    </source>
</evidence>
<dbReference type="Pfam" id="PF00126">
    <property type="entry name" value="HTH_1"/>
    <property type="match status" value="1"/>
</dbReference>
<evidence type="ECO:0000259" key="5">
    <source>
        <dbReference type="PROSITE" id="PS50931"/>
    </source>
</evidence>
<dbReference type="Gene3D" id="1.10.10.10">
    <property type="entry name" value="Winged helix-like DNA-binding domain superfamily/Winged helix DNA-binding domain"/>
    <property type="match status" value="1"/>
</dbReference>
<comment type="caution">
    <text evidence="6">The sequence shown here is derived from an EMBL/GenBank/DDBJ whole genome shotgun (WGS) entry which is preliminary data.</text>
</comment>
<dbReference type="PANTHER" id="PTHR30537">
    <property type="entry name" value="HTH-TYPE TRANSCRIPTIONAL REGULATOR"/>
    <property type="match status" value="1"/>
</dbReference>
<keyword evidence="2" id="KW-0805">Transcription regulation</keyword>
<dbReference type="Gene3D" id="3.40.190.10">
    <property type="entry name" value="Periplasmic binding protein-like II"/>
    <property type="match status" value="2"/>
</dbReference>
<dbReference type="InterPro" id="IPR036390">
    <property type="entry name" value="WH_DNA-bd_sf"/>
</dbReference>
<name>A0A2N3KWE6_9PROT</name>
<dbReference type="PROSITE" id="PS50931">
    <property type="entry name" value="HTH_LYSR"/>
    <property type="match status" value="1"/>
</dbReference>
<dbReference type="Proteomes" id="UP000233597">
    <property type="component" value="Unassembled WGS sequence"/>
</dbReference>
<organism evidence="6 7">
    <name type="scientific">Thalassospira marina</name>
    <dbReference type="NCBI Taxonomy" id="2048283"/>
    <lineage>
        <taxon>Bacteria</taxon>
        <taxon>Pseudomonadati</taxon>
        <taxon>Pseudomonadota</taxon>
        <taxon>Alphaproteobacteria</taxon>
        <taxon>Rhodospirillales</taxon>
        <taxon>Thalassospiraceae</taxon>
        <taxon>Thalassospira</taxon>
    </lineage>
</organism>
<proteinExistence type="inferred from homology"/>
<dbReference type="PRINTS" id="PR00039">
    <property type="entry name" value="HTHLYSR"/>
</dbReference>
<keyword evidence="4" id="KW-0804">Transcription</keyword>
<dbReference type="OrthoDB" id="9794694at2"/>
<sequence length="311" mass="34748">MNNIHIKRGFLPLASLPAFEAAARHQSFSRAAEELNLTHGAISRAVAQIEDRLGVDLFVRRNRRVYLTRAGQRLLLTASEMLSALDRTVEEIHRHDVHSPILSVSCEPSLAMRWLMPRLGRFREDNPDLNVEMHMAGGPVDLLASGYDIAVRRQDFGVPDDYVVTPLWSELAGPVCDPDCWQTILARDLTNARWLHSRTRPEAWDIWKKASGFDGRPASEQYFDHFFFALQAAVNRLGTAIGSLPLVIDDLAAGRLCAPMGMAPTGNDYVMLTLDSPKKDGRIARFATWLAAQSHETAEMANHLFPLPADK</sequence>
<evidence type="ECO:0000256" key="2">
    <source>
        <dbReference type="ARBA" id="ARBA00023015"/>
    </source>
</evidence>
<dbReference type="FunFam" id="1.10.10.10:FF:000038">
    <property type="entry name" value="Glycine cleavage system transcriptional activator"/>
    <property type="match status" value="1"/>
</dbReference>
<dbReference type="InterPro" id="IPR005119">
    <property type="entry name" value="LysR_subst-bd"/>
</dbReference>
<protein>
    <submittedName>
        <fullName evidence="6">LysR family transcriptional regulator</fullName>
    </submittedName>
</protein>
<evidence type="ECO:0000256" key="4">
    <source>
        <dbReference type="ARBA" id="ARBA00023163"/>
    </source>
</evidence>
<feature type="domain" description="HTH lysR-type" evidence="5">
    <location>
        <begin position="11"/>
        <end position="68"/>
    </location>
</feature>
<comment type="similarity">
    <text evidence="1">Belongs to the LysR transcriptional regulatory family.</text>
</comment>
<dbReference type="InterPro" id="IPR058163">
    <property type="entry name" value="LysR-type_TF_proteobact-type"/>
</dbReference>
<dbReference type="SUPFAM" id="SSF46785">
    <property type="entry name" value="Winged helix' DNA-binding domain"/>
    <property type="match status" value="1"/>
</dbReference>
<dbReference type="Pfam" id="PF03466">
    <property type="entry name" value="LysR_substrate"/>
    <property type="match status" value="1"/>
</dbReference>
<gene>
    <name evidence="6" type="ORF">COO20_08265</name>
</gene>
<evidence type="ECO:0000256" key="1">
    <source>
        <dbReference type="ARBA" id="ARBA00009437"/>
    </source>
</evidence>
<dbReference type="PANTHER" id="PTHR30537:SF74">
    <property type="entry name" value="HTH-TYPE TRANSCRIPTIONAL REGULATOR TRPI"/>
    <property type="match status" value="1"/>
</dbReference>
<dbReference type="EMBL" id="NWTK01000004">
    <property type="protein sequence ID" value="PKR54837.1"/>
    <property type="molecule type" value="Genomic_DNA"/>
</dbReference>
<dbReference type="SUPFAM" id="SSF53850">
    <property type="entry name" value="Periplasmic binding protein-like II"/>
    <property type="match status" value="1"/>
</dbReference>
<dbReference type="GO" id="GO:0043565">
    <property type="term" value="F:sequence-specific DNA binding"/>
    <property type="evidence" value="ECO:0007669"/>
    <property type="project" value="TreeGrafter"/>
</dbReference>
<dbReference type="InterPro" id="IPR000847">
    <property type="entry name" value="LysR_HTH_N"/>
</dbReference>
<dbReference type="GO" id="GO:0006351">
    <property type="term" value="P:DNA-templated transcription"/>
    <property type="evidence" value="ECO:0007669"/>
    <property type="project" value="TreeGrafter"/>
</dbReference>
<evidence type="ECO:0000313" key="6">
    <source>
        <dbReference type="EMBL" id="PKR54837.1"/>
    </source>
</evidence>
<dbReference type="AlphaFoldDB" id="A0A2N3KWE6"/>